<dbReference type="NCBIfam" id="TIGR00277">
    <property type="entry name" value="HDIG"/>
    <property type="match status" value="1"/>
</dbReference>
<feature type="transmembrane region" description="Helical" evidence="1">
    <location>
        <begin position="344"/>
        <end position="363"/>
    </location>
</feature>
<dbReference type="InterPro" id="IPR006675">
    <property type="entry name" value="HDIG_dom"/>
</dbReference>
<dbReference type="InterPro" id="IPR011624">
    <property type="entry name" value="Metal-dep_PHydrolase_7TM_extra"/>
</dbReference>
<proteinExistence type="predicted"/>
<feature type="transmembrane region" description="Helical" evidence="1">
    <location>
        <begin position="375"/>
        <end position="395"/>
    </location>
</feature>
<feature type="transmembrane region" description="Helical" evidence="1">
    <location>
        <begin position="402"/>
        <end position="423"/>
    </location>
</feature>
<evidence type="ECO:0000313" key="3">
    <source>
        <dbReference type="EMBL" id="CUV10334.1"/>
    </source>
</evidence>
<feature type="transmembrane region" description="Helical" evidence="1">
    <location>
        <begin position="467"/>
        <end position="488"/>
    </location>
</feature>
<name>A0A160VLC2_9ZZZZ</name>
<dbReference type="InterPro" id="IPR003607">
    <property type="entry name" value="HD/PDEase_dom"/>
</dbReference>
<organism evidence="3">
    <name type="scientific">hydrothermal vent metagenome</name>
    <dbReference type="NCBI Taxonomy" id="652676"/>
    <lineage>
        <taxon>unclassified sequences</taxon>
        <taxon>metagenomes</taxon>
        <taxon>ecological metagenomes</taxon>
    </lineage>
</organism>
<keyword evidence="1" id="KW-0472">Membrane</keyword>
<dbReference type="Pfam" id="PF01966">
    <property type="entry name" value="HD"/>
    <property type="match status" value="1"/>
</dbReference>
<dbReference type="SUPFAM" id="SSF109604">
    <property type="entry name" value="HD-domain/PDEase-like"/>
    <property type="match status" value="1"/>
</dbReference>
<evidence type="ECO:0000256" key="1">
    <source>
        <dbReference type="SAM" id="Phobius"/>
    </source>
</evidence>
<dbReference type="InterPro" id="IPR052722">
    <property type="entry name" value="PgpH_phosphodiesterase"/>
</dbReference>
<dbReference type="GO" id="GO:0016787">
    <property type="term" value="F:hydrolase activity"/>
    <property type="evidence" value="ECO:0007669"/>
    <property type="project" value="UniProtKB-KW"/>
</dbReference>
<protein>
    <submittedName>
        <fullName evidence="3">Membrane protein containing HD superfamily hydrolase domain, YQFF ortholog</fullName>
    </submittedName>
</protein>
<dbReference type="InterPro" id="IPR011621">
    <property type="entry name" value="Metal-dep_PHydrolase_7TM_intra"/>
</dbReference>
<feature type="transmembrane region" description="Helical" evidence="1">
    <location>
        <begin position="22"/>
        <end position="39"/>
    </location>
</feature>
<gene>
    <name evidence="3" type="ORF">MGWOODY_Mmi669</name>
</gene>
<keyword evidence="3" id="KW-0378">Hydrolase</keyword>
<dbReference type="EMBL" id="FAXC01000403">
    <property type="protein sequence ID" value="CUV10334.1"/>
    <property type="molecule type" value="Genomic_DNA"/>
</dbReference>
<dbReference type="Pfam" id="PF07697">
    <property type="entry name" value="7TMR-HDED"/>
    <property type="match status" value="1"/>
</dbReference>
<dbReference type="SMART" id="SM00471">
    <property type="entry name" value="HDc"/>
    <property type="match status" value="1"/>
</dbReference>
<accession>A0A160VLC2</accession>
<dbReference type="Gene3D" id="1.10.3210.10">
    <property type="entry name" value="Hypothetical protein af1432"/>
    <property type="match status" value="1"/>
</dbReference>
<dbReference type="PANTHER" id="PTHR36442:SF1">
    <property type="entry name" value="CYCLIC-DI-AMP PHOSPHODIESTERASE PGPH"/>
    <property type="match status" value="1"/>
</dbReference>
<dbReference type="Pfam" id="PF07698">
    <property type="entry name" value="7TM-7TMR_HD"/>
    <property type="match status" value="1"/>
</dbReference>
<keyword evidence="1" id="KW-1133">Transmembrane helix</keyword>
<feature type="transmembrane region" description="Helical" evidence="1">
    <location>
        <begin position="429"/>
        <end position="455"/>
    </location>
</feature>
<reference evidence="3" key="1">
    <citation type="submission" date="2015-10" db="EMBL/GenBank/DDBJ databases">
        <authorList>
            <person name="Gilbert D.G."/>
        </authorList>
    </citation>
    <scope>NUCLEOTIDE SEQUENCE</scope>
</reference>
<keyword evidence="1" id="KW-0812">Transmembrane</keyword>
<feature type="transmembrane region" description="Helical" evidence="1">
    <location>
        <begin position="508"/>
        <end position="537"/>
    </location>
</feature>
<dbReference type="AlphaFoldDB" id="A0A160VLC2"/>
<evidence type="ECO:0000259" key="2">
    <source>
        <dbReference type="SMART" id="SM00471"/>
    </source>
</evidence>
<dbReference type="CDD" id="cd00077">
    <property type="entry name" value="HDc"/>
    <property type="match status" value="1"/>
</dbReference>
<sequence>MKRTNYNQSIINNLEEFFKENWPQIVILIGLTVILSLFFQSGRSLQYSYNIDDIAREPIIAPFNYPILKSEEKLEADLSEALKSEPFIFNRKQDIVDEQSSELTEFFILIDKIRTANRDLLNSRNLVYDYRYTEKFQEAKSMATADSAYLAEQVNAFYNRYSFAKDKVDWNLFLKPVSQGGPEYSLRDFENEILQICRNRWAVGILDIQKSKVISIDLAVDQGDIPTLFKPVELNDLNQAWTDARVDITKLYSDETDMRRDLGYDLIIEFMKPNLIYDKETTERRQKARQDRIPRSQGIVLKDEMIVNANQRINQEDLQKLRSLAVEISKENRTLGLKESFKTYLGRLFVIGIVVSFFFTFLLTYRSYVFQKWRMVLLIGLIYVFEVVIANLFVYQLGFSEFLIPVAVAAMLLTILFDARIGFMGTTSIVLLVGIMIGNNLEFIVTGLFTSFVAVYTVRRIRTRSKFITAIFALTGASVISVLGHGLYMGHELNTMGIDLTFLVVNSIFAPIITYGFIIILEVSFGITTNLALIELLDFNHPLLKRLQQEANGTFNHSVVVGNLAEACADAIKARSLLCRVGAYYHDLGKMERPEYYIENQFMGENKHDTLTPVMSAKIIRKHVDYGLKLANEYGLPNIVSDFIPMHHGTSRVEYFYRMALEQAKDPDKVDDSAFRYPGPKPNTKETGILMICEAVEAAVRSIKDRDILKIEAMVNKVIKGRVADGQLDECPLTLDDLTRIKGTVNGNTGMIPVLRGIYHIRIEYPEDDSLPSSV</sequence>
<dbReference type="InterPro" id="IPR006674">
    <property type="entry name" value="HD_domain"/>
</dbReference>
<feature type="domain" description="HD/PDEase" evidence="2">
    <location>
        <begin position="550"/>
        <end position="708"/>
    </location>
</feature>
<dbReference type="PANTHER" id="PTHR36442">
    <property type="entry name" value="CYCLIC-DI-AMP PHOSPHODIESTERASE PGPH"/>
    <property type="match status" value="1"/>
</dbReference>